<dbReference type="EMBL" id="PFGW01000022">
    <property type="protein sequence ID" value="PIW74742.1"/>
    <property type="molecule type" value="Genomic_DNA"/>
</dbReference>
<evidence type="ECO:0000313" key="3">
    <source>
        <dbReference type="Proteomes" id="UP000231673"/>
    </source>
</evidence>
<sequence length="117" mass="13240">MNKKNIFVEPNEEIISIIDQIIDSPENKFNLVIPQGAQVWQSLINLKLLKREAELMGKDITLIVSDDLGKEIAEGVGFGVVKDKDFSIKFSEEEEQEEETLLVPPPDDELEGETKKQ</sequence>
<gene>
    <name evidence="2" type="ORF">CO003_01005</name>
</gene>
<dbReference type="AlphaFoldDB" id="A0A2M7IDY6"/>
<name>A0A2M7IDY6_9BACT</name>
<organism evidence="2 3">
    <name type="scientific">Candidatus Portnoybacteria bacterium CG_4_8_14_3_um_filter_44_15</name>
    <dbReference type="NCBI Taxonomy" id="1974803"/>
    <lineage>
        <taxon>Bacteria</taxon>
        <taxon>Candidatus Portnoyibacteriota</taxon>
    </lineage>
</organism>
<dbReference type="Proteomes" id="UP000231673">
    <property type="component" value="Unassembled WGS sequence"/>
</dbReference>
<feature type="compositionally biased region" description="Acidic residues" evidence="1">
    <location>
        <begin position="92"/>
        <end position="111"/>
    </location>
</feature>
<feature type="non-terminal residue" evidence="2">
    <location>
        <position position="117"/>
    </location>
</feature>
<protein>
    <submittedName>
        <fullName evidence="2">Uncharacterized protein</fullName>
    </submittedName>
</protein>
<comment type="caution">
    <text evidence="2">The sequence shown here is derived from an EMBL/GenBank/DDBJ whole genome shotgun (WGS) entry which is preliminary data.</text>
</comment>
<accession>A0A2M7IDY6</accession>
<reference evidence="3" key="1">
    <citation type="submission" date="2017-09" db="EMBL/GenBank/DDBJ databases">
        <title>Depth-based differentiation of microbial function through sediment-hosted aquifers and enrichment of novel symbionts in the deep terrestrial subsurface.</title>
        <authorList>
            <person name="Probst A.J."/>
            <person name="Ladd B."/>
            <person name="Jarett J.K."/>
            <person name="Geller-Mcgrath D.E."/>
            <person name="Sieber C.M.K."/>
            <person name="Emerson J.B."/>
            <person name="Anantharaman K."/>
            <person name="Thomas B.C."/>
            <person name="Malmstrom R."/>
            <person name="Stieglmeier M."/>
            <person name="Klingl A."/>
            <person name="Woyke T."/>
            <person name="Ryan C.M."/>
            <person name="Banfield J.F."/>
        </authorList>
    </citation>
    <scope>NUCLEOTIDE SEQUENCE [LARGE SCALE GENOMIC DNA]</scope>
</reference>
<proteinExistence type="predicted"/>
<evidence type="ECO:0000313" key="2">
    <source>
        <dbReference type="EMBL" id="PIW74742.1"/>
    </source>
</evidence>
<evidence type="ECO:0000256" key="1">
    <source>
        <dbReference type="SAM" id="MobiDB-lite"/>
    </source>
</evidence>
<feature type="region of interest" description="Disordered" evidence="1">
    <location>
        <begin position="92"/>
        <end position="117"/>
    </location>
</feature>